<feature type="domain" description="Glycosyl transferase family 1" evidence="2">
    <location>
        <begin position="437"/>
        <end position="553"/>
    </location>
</feature>
<dbReference type="Gene3D" id="3.40.50.2000">
    <property type="entry name" value="Glycogen Phosphorylase B"/>
    <property type="match status" value="1"/>
</dbReference>
<evidence type="ECO:0000259" key="2">
    <source>
        <dbReference type="Pfam" id="PF00534"/>
    </source>
</evidence>
<gene>
    <name evidence="3" type="ORF">BCL69_100365</name>
</gene>
<evidence type="ECO:0000313" key="3">
    <source>
        <dbReference type="EMBL" id="TYP93255.1"/>
    </source>
</evidence>
<dbReference type="RefSeq" id="WP_082110325.1">
    <property type="nucleotide sequence ID" value="NZ_CP011451.1"/>
</dbReference>
<evidence type="ECO:0000313" key="4">
    <source>
        <dbReference type="Proteomes" id="UP000324176"/>
    </source>
</evidence>
<dbReference type="PANTHER" id="PTHR46656">
    <property type="entry name" value="PUTATIVE-RELATED"/>
    <property type="match status" value="1"/>
</dbReference>
<evidence type="ECO:0000256" key="1">
    <source>
        <dbReference type="SAM" id="MobiDB-lite"/>
    </source>
</evidence>
<comment type="caution">
    <text evidence="3">The sequence shown here is derived from an EMBL/GenBank/DDBJ whole genome shotgun (WGS) entry which is preliminary data.</text>
</comment>
<dbReference type="Proteomes" id="UP000324176">
    <property type="component" value="Unassembled WGS sequence"/>
</dbReference>
<protein>
    <submittedName>
        <fullName evidence="3">Glycosyltransferase involved in cell wall biosynthesis</fullName>
    </submittedName>
</protein>
<accession>A0A5D3YI67</accession>
<dbReference type="SUPFAM" id="SSF53756">
    <property type="entry name" value="UDP-Glycosyltransferase/glycogen phosphorylase"/>
    <property type="match status" value="1"/>
</dbReference>
<dbReference type="OrthoDB" id="9816564at2"/>
<feature type="region of interest" description="Disordered" evidence="1">
    <location>
        <begin position="1"/>
        <end position="22"/>
    </location>
</feature>
<reference evidence="3 4" key="1">
    <citation type="submission" date="2019-07" db="EMBL/GenBank/DDBJ databases">
        <title>Active sludge and wastewater microbial communities from Klosterneuburg, Austria.</title>
        <authorList>
            <person name="Wagner M."/>
        </authorList>
    </citation>
    <scope>NUCLEOTIDE SEQUENCE [LARGE SCALE GENOMIC DNA]</scope>
    <source>
        <strain evidence="3 4">Nm2</strain>
    </source>
</reference>
<keyword evidence="3" id="KW-0808">Transferase</keyword>
<organism evidence="3 4">
    <name type="scientific">Nitrosomonas communis</name>
    <dbReference type="NCBI Taxonomy" id="44574"/>
    <lineage>
        <taxon>Bacteria</taxon>
        <taxon>Pseudomonadati</taxon>
        <taxon>Pseudomonadota</taxon>
        <taxon>Betaproteobacteria</taxon>
        <taxon>Nitrosomonadales</taxon>
        <taxon>Nitrosomonadaceae</taxon>
        <taxon>Nitrosomonas</taxon>
    </lineage>
</organism>
<proteinExistence type="predicted"/>
<dbReference type="EMBL" id="VNHT01000003">
    <property type="protein sequence ID" value="TYP93255.1"/>
    <property type="molecule type" value="Genomic_DNA"/>
</dbReference>
<dbReference type="PANTHER" id="PTHR46656:SF3">
    <property type="entry name" value="PUTATIVE-RELATED"/>
    <property type="match status" value="1"/>
</dbReference>
<dbReference type="InterPro" id="IPR001296">
    <property type="entry name" value="Glyco_trans_1"/>
</dbReference>
<dbReference type="Pfam" id="PF00534">
    <property type="entry name" value="Glycos_transf_1"/>
    <property type="match status" value="1"/>
</dbReference>
<sequence length="646" mass="73198">MTKAYSAQTTKKRTKPSQLDVEKTPATSLAALFATLPQQTSAEHFYAQPIPSLDVPGISPFYALHLAIWQLRDKDLQQTYPLTTIDNRYHFLAWCVVHGRREYRALRELTPFWQVLSLPAELPVTEWSGGISRFMQLVIAARQDLAVNSSLANSKDQLAALGWFWCAGGWRELDLTIAEIPAWQKCFLIDHDDIDQTRFAQLIYRYRTDLQAAFDLTTTQGRNGFSHWLKHYAPQESALPLLIQPEPGTSPNINNTASAIYHHEFGVNLIGYAFGELGIGEDVRMAAHAFQAVNIPFTVLNFPPGNNIHQQDHSIEQWVSNDPHYSINLVCLTALEHLRSYMERGAQLFRGRYIIGYWPWELQDWPANWAHCFNLVDEVWVSSQHIQQAAQRASSVPVLYMPTAVKLPDIDLTAPTQRRRFSLPENKTLFVFSFDGNSFIERKNPLAIIKAFHQAFPLIEDSVGLVIKCMRPDVHNPAWQTILAAAKIDNRLIILDARLSKTEVLELYRACDCFISLHRAEGFGRGIAEALLLGLEVIASDYGGNTDFCRTAGARLIPCHLKATNSNDYIEGQDNFWAEPDISAAAEAMREVFRVQQSHAKGSISIERQQQMNELFSPETIGARYLERLTVLKNHIKKLTLGRSKN</sequence>
<dbReference type="GO" id="GO:0016757">
    <property type="term" value="F:glycosyltransferase activity"/>
    <property type="evidence" value="ECO:0007669"/>
    <property type="project" value="InterPro"/>
</dbReference>
<dbReference type="CDD" id="cd01635">
    <property type="entry name" value="Glycosyltransferase_GTB-type"/>
    <property type="match status" value="1"/>
</dbReference>
<dbReference type="AlphaFoldDB" id="A0A5D3YI67"/>
<name>A0A5D3YI67_9PROT</name>